<dbReference type="AlphaFoldDB" id="A0A4Y7PQM4"/>
<dbReference type="EMBL" id="ML170224">
    <property type="protein sequence ID" value="TDL17311.1"/>
    <property type="molecule type" value="Genomic_DNA"/>
</dbReference>
<dbReference type="VEuPathDB" id="FungiDB:BD410DRAFT_554453"/>
<organism evidence="1 2">
    <name type="scientific">Rickenella mellea</name>
    <dbReference type="NCBI Taxonomy" id="50990"/>
    <lineage>
        <taxon>Eukaryota</taxon>
        <taxon>Fungi</taxon>
        <taxon>Dikarya</taxon>
        <taxon>Basidiomycota</taxon>
        <taxon>Agaricomycotina</taxon>
        <taxon>Agaricomycetes</taxon>
        <taxon>Hymenochaetales</taxon>
        <taxon>Rickenellaceae</taxon>
        <taxon>Rickenella</taxon>
    </lineage>
</organism>
<protein>
    <submittedName>
        <fullName evidence="1">Uncharacterized protein</fullName>
    </submittedName>
</protein>
<gene>
    <name evidence="1" type="ORF">BD410DRAFT_554453</name>
</gene>
<evidence type="ECO:0000313" key="1">
    <source>
        <dbReference type="EMBL" id="TDL17311.1"/>
    </source>
</evidence>
<reference evidence="1 2" key="1">
    <citation type="submission" date="2018-06" db="EMBL/GenBank/DDBJ databases">
        <title>A transcriptomic atlas of mushroom development highlights an independent origin of complex multicellularity.</title>
        <authorList>
            <consortium name="DOE Joint Genome Institute"/>
            <person name="Krizsan K."/>
            <person name="Almasi E."/>
            <person name="Merenyi Z."/>
            <person name="Sahu N."/>
            <person name="Viragh M."/>
            <person name="Koszo T."/>
            <person name="Mondo S."/>
            <person name="Kiss B."/>
            <person name="Balint B."/>
            <person name="Kues U."/>
            <person name="Barry K."/>
            <person name="Hegedus J.C."/>
            <person name="Henrissat B."/>
            <person name="Johnson J."/>
            <person name="Lipzen A."/>
            <person name="Ohm R."/>
            <person name="Nagy I."/>
            <person name="Pangilinan J."/>
            <person name="Yan J."/>
            <person name="Xiong Y."/>
            <person name="Grigoriev I.V."/>
            <person name="Hibbett D.S."/>
            <person name="Nagy L.G."/>
        </authorList>
    </citation>
    <scope>NUCLEOTIDE SEQUENCE [LARGE SCALE GENOMIC DNA]</scope>
    <source>
        <strain evidence="1 2">SZMC22713</strain>
    </source>
</reference>
<proteinExistence type="predicted"/>
<accession>A0A4Y7PQM4</accession>
<name>A0A4Y7PQM4_9AGAM</name>
<sequence>MPTNFTKEGRTCTVTYKIQVHMIRPAVFIDFITLWIRQTFGMIVMVVTAELPRNLGKFNFILASSDTNAHTLAMRYA</sequence>
<dbReference type="Proteomes" id="UP000294933">
    <property type="component" value="Unassembled WGS sequence"/>
</dbReference>
<evidence type="ECO:0000313" key="2">
    <source>
        <dbReference type="Proteomes" id="UP000294933"/>
    </source>
</evidence>
<keyword evidence="2" id="KW-1185">Reference proteome</keyword>